<dbReference type="Gene3D" id="1.10.260.40">
    <property type="entry name" value="lambda repressor-like DNA-binding domains"/>
    <property type="match status" value="1"/>
</dbReference>
<dbReference type="Pfam" id="PF17765">
    <property type="entry name" value="MLTR_LBD"/>
    <property type="match status" value="1"/>
</dbReference>
<dbReference type="CDD" id="cd00093">
    <property type="entry name" value="HTH_XRE"/>
    <property type="match status" value="1"/>
</dbReference>
<dbReference type="PANTHER" id="PTHR35010">
    <property type="entry name" value="BLL4672 PROTEIN-RELATED"/>
    <property type="match status" value="1"/>
</dbReference>
<proteinExistence type="predicted"/>
<evidence type="ECO:0000259" key="2">
    <source>
        <dbReference type="PROSITE" id="PS50943"/>
    </source>
</evidence>
<dbReference type="PANTHER" id="PTHR35010:SF4">
    <property type="entry name" value="BLL5781 PROTEIN"/>
    <property type="match status" value="1"/>
</dbReference>
<dbReference type="SMART" id="SM00530">
    <property type="entry name" value="HTH_XRE"/>
    <property type="match status" value="1"/>
</dbReference>
<dbReference type="InterPro" id="IPR041413">
    <property type="entry name" value="MLTR_LBD"/>
</dbReference>
<organism evidence="3 4">
    <name type="scientific">Gordonia polyisoprenivorans</name>
    <dbReference type="NCBI Taxonomy" id="84595"/>
    <lineage>
        <taxon>Bacteria</taxon>
        <taxon>Bacillati</taxon>
        <taxon>Actinomycetota</taxon>
        <taxon>Actinomycetes</taxon>
        <taxon>Mycobacteriales</taxon>
        <taxon>Gordoniaceae</taxon>
        <taxon>Gordonia</taxon>
    </lineage>
</organism>
<accession>A0A846WNY8</accession>
<dbReference type="EMBL" id="JAAXPC010000008">
    <property type="protein sequence ID" value="NKY02957.1"/>
    <property type="molecule type" value="Genomic_DNA"/>
</dbReference>
<dbReference type="InterPro" id="IPR001387">
    <property type="entry name" value="Cro/C1-type_HTH"/>
</dbReference>
<evidence type="ECO:0000313" key="4">
    <source>
        <dbReference type="Proteomes" id="UP000563898"/>
    </source>
</evidence>
<name>A0A846WNY8_9ACTN</name>
<evidence type="ECO:0000313" key="3">
    <source>
        <dbReference type="EMBL" id="NKY02957.1"/>
    </source>
</evidence>
<dbReference type="Pfam" id="PF01381">
    <property type="entry name" value="HTH_3"/>
    <property type="match status" value="1"/>
</dbReference>
<sequence length="287" mass="31799">MNADSAGAMLRIWRERRRLSQQELSNRSGVSSRHVSRVETGKARPSVDLLLHLAEQLDLPLRERNRVLLAGGYAPRYEARDRDDASVAAVMDGLRGLLDAHRPYPALILDGYWNIIDANDATESLLAGCAPELLEPPVNVLRVCLHPDGMSTRIRNLSTWAGHLYRQVTHRANRTHDPRHLELADDIVSNVPEVLSAPPGAGPVLTLELDSAEGILRFFSASTQLETATDVSLEELHLETFLPADQQTRDLFSKCEPQGRTTTTQSVGRKPISSEVRGLTLPRNTAR</sequence>
<gene>
    <name evidence="3" type="ORF">HGA05_15410</name>
</gene>
<evidence type="ECO:0000256" key="1">
    <source>
        <dbReference type="SAM" id="MobiDB-lite"/>
    </source>
</evidence>
<dbReference type="SUPFAM" id="SSF47413">
    <property type="entry name" value="lambda repressor-like DNA-binding domains"/>
    <property type="match status" value="1"/>
</dbReference>
<dbReference type="Gene3D" id="3.30.450.180">
    <property type="match status" value="1"/>
</dbReference>
<protein>
    <submittedName>
        <fullName evidence="3">Helix-turn-helix transcriptional regulator</fullName>
    </submittedName>
</protein>
<feature type="region of interest" description="Disordered" evidence="1">
    <location>
        <begin position="255"/>
        <end position="287"/>
    </location>
</feature>
<dbReference type="GO" id="GO:0003677">
    <property type="term" value="F:DNA binding"/>
    <property type="evidence" value="ECO:0007669"/>
    <property type="project" value="InterPro"/>
</dbReference>
<dbReference type="PROSITE" id="PS50943">
    <property type="entry name" value="HTH_CROC1"/>
    <property type="match status" value="1"/>
</dbReference>
<dbReference type="AlphaFoldDB" id="A0A846WNY8"/>
<feature type="domain" description="HTH cro/C1-type" evidence="2">
    <location>
        <begin position="10"/>
        <end position="64"/>
    </location>
</feature>
<dbReference type="Proteomes" id="UP000563898">
    <property type="component" value="Unassembled WGS sequence"/>
</dbReference>
<comment type="caution">
    <text evidence="3">The sequence shown here is derived from an EMBL/GenBank/DDBJ whole genome shotgun (WGS) entry which is preliminary data.</text>
</comment>
<dbReference type="InterPro" id="IPR010982">
    <property type="entry name" value="Lambda_DNA-bd_dom_sf"/>
</dbReference>
<reference evidence="3 4" key="1">
    <citation type="submission" date="2020-04" db="EMBL/GenBank/DDBJ databases">
        <title>MicrobeNet Type strains.</title>
        <authorList>
            <person name="Nicholson A.C."/>
        </authorList>
    </citation>
    <scope>NUCLEOTIDE SEQUENCE [LARGE SCALE GENOMIC DNA]</scope>
    <source>
        <strain evidence="3 4">ATCC BAA-14</strain>
    </source>
</reference>